<dbReference type="InterPro" id="IPR026591">
    <property type="entry name" value="Sirtuin_cat_small_dom_sf"/>
</dbReference>
<dbReference type="AlphaFoldDB" id="A0A077Z6L0"/>
<evidence type="ECO:0000259" key="4">
    <source>
        <dbReference type="PROSITE" id="PS50305"/>
    </source>
</evidence>
<keyword evidence="1 5" id="KW-0808">Transferase</keyword>
<dbReference type="PROSITE" id="PS50305">
    <property type="entry name" value="SIRTUIN"/>
    <property type="match status" value="1"/>
</dbReference>
<keyword evidence="2" id="KW-0520">NAD</keyword>
<dbReference type="Pfam" id="PF02146">
    <property type="entry name" value="SIR2"/>
    <property type="match status" value="1"/>
</dbReference>
<keyword evidence="6" id="KW-1185">Reference proteome</keyword>
<dbReference type="Proteomes" id="UP000030665">
    <property type="component" value="Unassembled WGS sequence"/>
</dbReference>
<feature type="binding site" evidence="3">
    <location>
        <position position="199"/>
    </location>
    <ligand>
        <name>Zn(2+)</name>
        <dbReference type="ChEBI" id="CHEBI:29105"/>
    </ligand>
</feature>
<dbReference type="GO" id="GO:0046872">
    <property type="term" value="F:metal ion binding"/>
    <property type="evidence" value="ECO:0007669"/>
    <property type="project" value="UniProtKB-KW"/>
</dbReference>
<dbReference type="EMBL" id="HG805890">
    <property type="protein sequence ID" value="CDW54305.1"/>
    <property type="molecule type" value="Genomic_DNA"/>
</dbReference>
<keyword evidence="3" id="KW-0862">Zinc</keyword>
<keyword evidence="3" id="KW-0479">Metal-binding</keyword>
<accession>A0A077Z6L0</accession>
<feature type="active site" description="Proton acceptor" evidence="3">
    <location>
        <position position="137"/>
    </location>
</feature>
<dbReference type="Gene3D" id="3.40.50.1220">
    <property type="entry name" value="TPP-binding domain"/>
    <property type="match status" value="1"/>
</dbReference>
<dbReference type="InterPro" id="IPR003000">
    <property type="entry name" value="Sirtuin"/>
</dbReference>
<gene>
    <name evidence="5" type="ORF">TTRE_0000257501</name>
</gene>
<evidence type="ECO:0000256" key="2">
    <source>
        <dbReference type="ARBA" id="ARBA00023027"/>
    </source>
</evidence>
<dbReference type="OrthoDB" id="424302at2759"/>
<dbReference type="InterPro" id="IPR029035">
    <property type="entry name" value="DHS-like_NAD/FAD-binding_dom"/>
</dbReference>
<evidence type="ECO:0000313" key="5">
    <source>
        <dbReference type="EMBL" id="CDW54305.1"/>
    </source>
</evidence>
<evidence type="ECO:0000256" key="1">
    <source>
        <dbReference type="ARBA" id="ARBA00022679"/>
    </source>
</evidence>
<dbReference type="SUPFAM" id="SSF52467">
    <property type="entry name" value="DHS-like NAD/FAD-binding domain"/>
    <property type="match status" value="1"/>
</dbReference>
<organism evidence="5 6">
    <name type="scientific">Trichuris trichiura</name>
    <name type="common">Whipworm</name>
    <name type="synonym">Trichocephalus trichiurus</name>
    <dbReference type="NCBI Taxonomy" id="36087"/>
    <lineage>
        <taxon>Eukaryota</taxon>
        <taxon>Metazoa</taxon>
        <taxon>Ecdysozoa</taxon>
        <taxon>Nematoda</taxon>
        <taxon>Enoplea</taxon>
        <taxon>Dorylaimia</taxon>
        <taxon>Trichinellida</taxon>
        <taxon>Trichuridae</taxon>
        <taxon>Trichuris</taxon>
    </lineage>
</organism>
<reference evidence="5" key="1">
    <citation type="submission" date="2014-01" db="EMBL/GenBank/DDBJ databases">
        <authorList>
            <person name="Aslett M."/>
        </authorList>
    </citation>
    <scope>NUCLEOTIDE SEQUENCE</scope>
</reference>
<feature type="domain" description="Deacetylase sirtuin-type" evidence="4">
    <location>
        <begin position="13"/>
        <end position="287"/>
    </location>
</feature>
<evidence type="ECO:0000256" key="3">
    <source>
        <dbReference type="PROSITE-ProRule" id="PRU00236"/>
    </source>
</evidence>
<proteinExistence type="predicted"/>
<dbReference type="STRING" id="36087.A0A077Z6L0"/>
<dbReference type="GO" id="GO:0005759">
    <property type="term" value="C:mitochondrial matrix"/>
    <property type="evidence" value="ECO:0007669"/>
    <property type="project" value="TreeGrafter"/>
</dbReference>
<evidence type="ECO:0000313" key="6">
    <source>
        <dbReference type="Proteomes" id="UP000030665"/>
    </source>
</evidence>
<dbReference type="PANTHER" id="PTHR11085">
    <property type="entry name" value="NAD-DEPENDENT PROTEIN DEACYLASE SIRTUIN-5, MITOCHONDRIAL-RELATED"/>
    <property type="match status" value="1"/>
</dbReference>
<sequence length="287" mass="32258">MQRASANVISVANASKRNLIDKLGERLQCIKRLLVITGAGLSTDSGIPDYRSKGTGRLAWSSLLPVQYAEFLSSSSVRRLHWARSYVSWPHFSRCQPNRGHTVLSKWEFANAVHWVVTQNVDNLHGKAGSVRHTELHGTAYRVICLSCKRQWYREEFQFYMKKLNPSWTAMALAIAPDGDVDLYPEVERTFREPRCDKCGAIVKPDIVFFGECVPPERVEFVAERVEEADGLLVLGTSLQVLSGYRLVHRMYELGKPIFIVNVGKTRADSLASLKVEANCGMVLSSL</sequence>
<dbReference type="GO" id="GO:0017136">
    <property type="term" value="F:histone deacetylase activity, NAD-dependent"/>
    <property type="evidence" value="ECO:0007669"/>
    <property type="project" value="TreeGrafter"/>
</dbReference>
<protein>
    <submittedName>
        <fullName evidence="5">NAD dependent ADP ribosyltransferase sirtuin 4</fullName>
    </submittedName>
</protein>
<dbReference type="NCBIfam" id="NF003738">
    <property type="entry name" value="PRK05333.1"/>
    <property type="match status" value="1"/>
</dbReference>
<name>A0A077Z6L0_TRITR</name>
<dbReference type="Gene3D" id="3.30.1600.10">
    <property type="entry name" value="SIR2/SIRT2 'Small Domain"/>
    <property type="match status" value="1"/>
</dbReference>
<feature type="binding site" evidence="3">
    <location>
        <position position="148"/>
    </location>
    <ligand>
        <name>Zn(2+)</name>
        <dbReference type="ChEBI" id="CHEBI:29105"/>
    </ligand>
</feature>
<feature type="binding site" evidence="3">
    <location>
        <position position="145"/>
    </location>
    <ligand>
        <name>Zn(2+)</name>
        <dbReference type="ChEBI" id="CHEBI:29105"/>
    </ligand>
</feature>
<dbReference type="PANTHER" id="PTHR11085:SF10">
    <property type="entry name" value="NAD-DEPENDENT PROTEIN DEACYLASE SIRTUIN-5, MITOCHONDRIAL-RELATED"/>
    <property type="match status" value="1"/>
</dbReference>
<reference evidence="5" key="2">
    <citation type="submission" date="2014-03" db="EMBL/GenBank/DDBJ databases">
        <title>The whipworm genome and dual-species transcriptomics of an intimate host-pathogen interaction.</title>
        <authorList>
            <person name="Foth B.J."/>
            <person name="Tsai I.J."/>
            <person name="Reid A.J."/>
            <person name="Bancroft A.J."/>
            <person name="Nichol S."/>
            <person name="Tracey A."/>
            <person name="Holroyd N."/>
            <person name="Cotton J.A."/>
            <person name="Stanley E.J."/>
            <person name="Zarowiecki M."/>
            <person name="Liu J.Z."/>
            <person name="Huckvale T."/>
            <person name="Cooper P.J."/>
            <person name="Grencis R.K."/>
            <person name="Berriman M."/>
        </authorList>
    </citation>
    <scope>NUCLEOTIDE SEQUENCE [LARGE SCALE GENOMIC DNA]</scope>
</reference>
<dbReference type="InterPro" id="IPR050134">
    <property type="entry name" value="NAD-dep_sirtuin_deacylases"/>
</dbReference>
<dbReference type="GO" id="GO:0070403">
    <property type="term" value="F:NAD+ binding"/>
    <property type="evidence" value="ECO:0007669"/>
    <property type="project" value="InterPro"/>
</dbReference>
<dbReference type="InterPro" id="IPR026590">
    <property type="entry name" value="Ssirtuin_cat_dom"/>
</dbReference>
<feature type="binding site" evidence="3">
    <location>
        <position position="196"/>
    </location>
    <ligand>
        <name>Zn(2+)</name>
        <dbReference type="ChEBI" id="CHEBI:29105"/>
    </ligand>
</feature>